<keyword evidence="2" id="KW-1133">Transmembrane helix</keyword>
<dbReference type="Gramene" id="Manes.09G020900.1.v8.1">
    <property type="protein sequence ID" value="Manes.09G020900.1.v8.1.CDS.1"/>
    <property type="gene ID" value="Manes.09G020900.v8.1"/>
</dbReference>
<reference evidence="5" key="1">
    <citation type="journal article" date="2016" name="Nat. Biotechnol.">
        <title>Sequencing wild and cultivated cassava and related species reveals extensive interspecific hybridization and genetic diversity.</title>
        <authorList>
            <person name="Bredeson J.V."/>
            <person name="Lyons J.B."/>
            <person name="Prochnik S.E."/>
            <person name="Wu G.A."/>
            <person name="Ha C.M."/>
            <person name="Edsinger-Gonzales E."/>
            <person name="Grimwood J."/>
            <person name="Schmutz J."/>
            <person name="Rabbi I.Y."/>
            <person name="Egesi C."/>
            <person name="Nauluvula P."/>
            <person name="Lebot V."/>
            <person name="Ndunguru J."/>
            <person name="Mkamilo G."/>
            <person name="Bart R.S."/>
            <person name="Setter T.L."/>
            <person name="Gleadow R.M."/>
            <person name="Kulakow P."/>
            <person name="Ferguson M.E."/>
            <person name="Rounsley S."/>
            <person name="Rokhsar D.S."/>
        </authorList>
    </citation>
    <scope>NUCLEOTIDE SEQUENCE [LARGE SCALE GENOMIC DNA]</scope>
    <source>
        <strain evidence="5">cv. AM560-2</strain>
    </source>
</reference>
<feature type="domain" description="DUF7780" evidence="3">
    <location>
        <begin position="158"/>
        <end position="469"/>
    </location>
</feature>
<dbReference type="Proteomes" id="UP000091857">
    <property type="component" value="Chromosome 9"/>
</dbReference>
<feature type="transmembrane region" description="Helical" evidence="2">
    <location>
        <begin position="77"/>
        <end position="97"/>
    </location>
</feature>
<organism evidence="4 5">
    <name type="scientific">Manihot esculenta</name>
    <name type="common">Cassava</name>
    <name type="synonym">Jatropha manihot</name>
    <dbReference type="NCBI Taxonomy" id="3983"/>
    <lineage>
        <taxon>Eukaryota</taxon>
        <taxon>Viridiplantae</taxon>
        <taxon>Streptophyta</taxon>
        <taxon>Embryophyta</taxon>
        <taxon>Tracheophyta</taxon>
        <taxon>Spermatophyta</taxon>
        <taxon>Magnoliopsida</taxon>
        <taxon>eudicotyledons</taxon>
        <taxon>Gunneridae</taxon>
        <taxon>Pentapetalae</taxon>
        <taxon>rosids</taxon>
        <taxon>fabids</taxon>
        <taxon>Malpighiales</taxon>
        <taxon>Euphorbiaceae</taxon>
        <taxon>Crotonoideae</taxon>
        <taxon>Manihoteae</taxon>
        <taxon>Manihot</taxon>
    </lineage>
</organism>
<sequence>MGITAKSKAKSSNENWGMGLFFVLFPEDNSAASSSTTTTTSTAIVDKASPTSIPTNISKLIKRTNSNSPILTKTQSTISICVLLLFLTLLLFTLSTFEPTIPNPTTAVKTPRRFLSDNSPSKLIKTHQTKSKLSWFYSIWTSRHQPRIGPKRSKFLSSFALQGMGKLYSRGTRAMGDLIVGHVMEDTDEDEFKLFLRLLHRSGLTSRADLVFIFDSESSESRFEALIQEENDSFLKLVRRYMELNTTSHDSVSVPSSLRFDVTPFVKRGNKDMGEPLWGKRIRVNGFNNSEESEGKLTQLSYGSVVGFEASELDPENSLSGFLDRIPMGLKRWACYPMLLGRVRRNYKHMMLVNVKKLAFLSDPLGRVRSQSSESVYITVKQETASSTKHGRRTNNSDKTQSHSQVNSAILMGGTQGIRRFSKAMLTEIVRVSMERKKKNSITESAILNQLVNNVHILKDIHLIKSTESIPEASTLSESNSTDQWDNHRIIQQGNANYDLKSIIMKHICSCEADSGVYRDC</sequence>
<dbReference type="EMBL" id="CM004395">
    <property type="protein sequence ID" value="OAY40419.1"/>
    <property type="molecule type" value="Genomic_DNA"/>
</dbReference>
<evidence type="ECO:0000313" key="5">
    <source>
        <dbReference type="Proteomes" id="UP000091857"/>
    </source>
</evidence>
<gene>
    <name evidence="4" type="ORF">MANES_09G020900v8</name>
</gene>
<dbReference type="Pfam" id="PF25002">
    <property type="entry name" value="DUF7780"/>
    <property type="match status" value="1"/>
</dbReference>
<comment type="caution">
    <text evidence="4">The sequence shown here is derived from an EMBL/GenBank/DDBJ whole genome shotgun (WGS) entry which is preliminary data.</text>
</comment>
<evidence type="ECO:0000259" key="3">
    <source>
        <dbReference type="Pfam" id="PF25002"/>
    </source>
</evidence>
<dbReference type="PANTHER" id="PTHR34960:SF1">
    <property type="entry name" value="EMB|CAB68146.1-RELATED"/>
    <property type="match status" value="1"/>
</dbReference>
<dbReference type="InterPro" id="IPR056682">
    <property type="entry name" value="DUF7780"/>
</dbReference>
<dbReference type="PANTHER" id="PTHR34960">
    <property type="entry name" value="EMB|CAB68146.1-RELATED"/>
    <property type="match status" value="1"/>
</dbReference>
<protein>
    <recommendedName>
        <fullName evidence="3">DUF7780 domain-containing protein</fullName>
    </recommendedName>
</protein>
<evidence type="ECO:0000256" key="2">
    <source>
        <dbReference type="SAM" id="Phobius"/>
    </source>
</evidence>
<evidence type="ECO:0000313" key="4">
    <source>
        <dbReference type="EMBL" id="OAY40419.1"/>
    </source>
</evidence>
<name>A0A2C9V8F5_MANES</name>
<proteinExistence type="predicted"/>
<dbReference type="OMA" id="IIMKQIC"/>
<dbReference type="AlphaFoldDB" id="A0A2C9V8F5"/>
<evidence type="ECO:0000256" key="1">
    <source>
        <dbReference type="SAM" id="MobiDB-lite"/>
    </source>
</evidence>
<accession>A0A2C9V8F5</accession>
<keyword evidence="2" id="KW-0812">Transmembrane</keyword>
<dbReference type="OrthoDB" id="1921707at2759"/>
<feature type="region of interest" description="Disordered" evidence="1">
    <location>
        <begin position="380"/>
        <end position="405"/>
    </location>
</feature>
<keyword evidence="5" id="KW-1185">Reference proteome</keyword>
<keyword evidence="2" id="KW-0472">Membrane</keyword>